<dbReference type="Proteomes" id="UP000318093">
    <property type="component" value="Unassembled WGS sequence"/>
</dbReference>
<dbReference type="PROSITE" id="PS51677">
    <property type="entry name" value="NODB"/>
    <property type="match status" value="1"/>
</dbReference>
<dbReference type="PANTHER" id="PTHR10587">
    <property type="entry name" value="GLYCOSYL TRANSFERASE-RELATED"/>
    <property type="match status" value="1"/>
</dbReference>
<gene>
    <name evidence="3" type="ORF">E6H03_08210</name>
</gene>
<dbReference type="Pfam" id="PF01522">
    <property type="entry name" value="Polysacc_deac_1"/>
    <property type="match status" value="1"/>
</dbReference>
<reference evidence="3 4" key="1">
    <citation type="journal article" date="2019" name="Nat. Microbiol.">
        <title>Mediterranean grassland soil C-N compound turnover is dependent on rainfall and depth, and is mediated by genomically divergent microorganisms.</title>
        <authorList>
            <person name="Diamond S."/>
            <person name="Andeer P.F."/>
            <person name="Li Z."/>
            <person name="Crits-Christoph A."/>
            <person name="Burstein D."/>
            <person name="Anantharaman K."/>
            <person name="Lane K.R."/>
            <person name="Thomas B.C."/>
            <person name="Pan C."/>
            <person name="Northen T.R."/>
            <person name="Banfield J.F."/>
        </authorList>
    </citation>
    <scope>NUCLEOTIDE SEQUENCE [LARGE SCALE GENOMIC DNA]</scope>
    <source>
        <strain evidence="3">NP_6</strain>
    </source>
</reference>
<protein>
    <recommendedName>
        <fullName evidence="2">NodB homology domain-containing protein</fullName>
    </recommendedName>
</protein>
<dbReference type="CDD" id="cd10917">
    <property type="entry name" value="CE4_NodB_like_6s_7s"/>
    <property type="match status" value="1"/>
</dbReference>
<feature type="region of interest" description="Disordered" evidence="1">
    <location>
        <begin position="415"/>
        <end position="501"/>
    </location>
</feature>
<feature type="compositionally biased region" description="Basic and acidic residues" evidence="1">
    <location>
        <begin position="474"/>
        <end position="483"/>
    </location>
</feature>
<dbReference type="Gene3D" id="3.30.200.100">
    <property type="entry name" value="MucB/RseB, C-terminal domain"/>
    <property type="match status" value="1"/>
</dbReference>
<dbReference type="InterPro" id="IPR002509">
    <property type="entry name" value="NODB_dom"/>
</dbReference>
<dbReference type="Gene3D" id="3.20.20.370">
    <property type="entry name" value="Glycoside hydrolase/deacetylase"/>
    <property type="match status" value="1"/>
</dbReference>
<organism evidence="3 4">
    <name type="scientific">Candidatus Segetimicrobium genomatis</name>
    <dbReference type="NCBI Taxonomy" id="2569760"/>
    <lineage>
        <taxon>Bacteria</taxon>
        <taxon>Bacillati</taxon>
        <taxon>Candidatus Sysuimicrobiota</taxon>
        <taxon>Candidatus Sysuimicrobiia</taxon>
        <taxon>Candidatus Sysuimicrobiales</taxon>
        <taxon>Candidatus Segetimicrobiaceae</taxon>
        <taxon>Candidatus Segetimicrobium</taxon>
    </lineage>
</organism>
<dbReference type="InterPro" id="IPR038484">
    <property type="entry name" value="MucB/RseB_C_sf"/>
</dbReference>
<dbReference type="InterPro" id="IPR050248">
    <property type="entry name" value="Polysacc_deacetylase_ArnD"/>
</dbReference>
<evidence type="ECO:0000256" key="1">
    <source>
        <dbReference type="SAM" id="MobiDB-lite"/>
    </source>
</evidence>
<dbReference type="GO" id="GO:0016810">
    <property type="term" value="F:hydrolase activity, acting on carbon-nitrogen (but not peptide) bonds"/>
    <property type="evidence" value="ECO:0007669"/>
    <property type="project" value="InterPro"/>
</dbReference>
<evidence type="ECO:0000259" key="2">
    <source>
        <dbReference type="PROSITE" id="PS51677"/>
    </source>
</evidence>
<name>A0A537JAF1_9BACT</name>
<dbReference type="AlphaFoldDB" id="A0A537JAF1"/>
<dbReference type="GO" id="GO:0005975">
    <property type="term" value="P:carbohydrate metabolic process"/>
    <property type="evidence" value="ECO:0007669"/>
    <property type="project" value="InterPro"/>
</dbReference>
<dbReference type="InterPro" id="IPR011330">
    <property type="entry name" value="Glyco_hydro/deAcase_b/a-brl"/>
</dbReference>
<dbReference type="SUPFAM" id="SSF88713">
    <property type="entry name" value="Glycoside hydrolase/deacetylase"/>
    <property type="match status" value="1"/>
</dbReference>
<sequence length="501" mass="53129">MPAYLPQGFQQTRSRVVQIHGQPAAVFAYSDGVSTLALFESRGPQGPPPRGRQVRIGSVMGIVAPQRAGTLVHWNIGGISYTLVGELPRDDLVRIAASVPAVTSRTAPFERAARAWLSALMPVAVASAAEAASPSRAWPGVPPVPVSPYITTDTRPIGPGLRDEEMRIWRAFQAAGLSPFVVKVTVASDGVSRMSNGLIGHLAWIWFVYGMDWTGGAGSLIREVQASERALAVTAFRAEPPGLEPAAALARAGDVWYGPSLLAAMPVMLHPRAHEVRLPSGLPRPVPAVPGDRTSESAAHFDGTLVERILETKYRLEGILFGVESHGRFWRGNPRRREIALTFDDGPSPVATPLLLAILRRYGAHATFFVIGDHTVPYPYLVKQMRAAGTGRGRPGAPGHGRSLAVVSAPGWGLQRAGGAGGRGGRDGAGDVDGEFGGLGPAATERGDRAGPGPGAAWGDHPAPQWDPQYRPRPARDPQRVEAPRLQSGDGLPVGARCPIR</sequence>
<accession>A0A537JAF1</accession>
<evidence type="ECO:0000313" key="3">
    <source>
        <dbReference type="EMBL" id="TMI80538.1"/>
    </source>
</evidence>
<proteinExistence type="predicted"/>
<feature type="domain" description="NodB homology" evidence="2">
    <location>
        <begin position="337"/>
        <end position="389"/>
    </location>
</feature>
<evidence type="ECO:0000313" key="4">
    <source>
        <dbReference type="Proteomes" id="UP000318093"/>
    </source>
</evidence>
<comment type="caution">
    <text evidence="3">The sequence shown here is derived from an EMBL/GenBank/DDBJ whole genome shotgun (WGS) entry which is preliminary data.</text>
</comment>
<dbReference type="EMBL" id="VBAN01000254">
    <property type="protein sequence ID" value="TMI80538.1"/>
    <property type="molecule type" value="Genomic_DNA"/>
</dbReference>